<reference evidence="1" key="1">
    <citation type="journal article" date="2020" name="bioRxiv">
        <title>Comparative genomics of Chlamydomonas.</title>
        <authorList>
            <person name="Craig R.J."/>
            <person name="Hasan A.R."/>
            <person name="Ness R.W."/>
            <person name="Keightley P.D."/>
        </authorList>
    </citation>
    <scope>NUCLEOTIDE SEQUENCE</scope>
    <source>
        <strain evidence="1">SAG 7.73</strain>
    </source>
</reference>
<dbReference type="EMBL" id="JAEHOC010000077">
    <property type="protein sequence ID" value="KAG2423592.1"/>
    <property type="molecule type" value="Genomic_DNA"/>
</dbReference>
<gene>
    <name evidence="1" type="ORF">HXX76_015230</name>
</gene>
<name>A0A835SA95_CHLIN</name>
<sequence>MGLVSEKTSVGGLNVIFLRHFSNPALFEFLLERLHKGPWLHADVLRTYLTLAMSGIEPWSLPPKAQLHAFWLPAYGSCAWLLTELRSVFNQQHSAYVGYEQQSLLMQKAWGPILGAATAARGVSGGPAAGAAALPPRAPAPARAAFPPRPQPDPLGTMQYPHRPKIQGLLEQLNRGLGGNVFTDATLVDFVKGMTDPAYGPSPEVPRGHPVTPGGLAALAQQVIAAKRNAP</sequence>
<keyword evidence="2" id="KW-1185">Reference proteome</keyword>
<evidence type="ECO:0000313" key="1">
    <source>
        <dbReference type="EMBL" id="KAG2423592.1"/>
    </source>
</evidence>
<proteinExistence type="predicted"/>
<organism evidence="1 2">
    <name type="scientific">Chlamydomonas incerta</name>
    <dbReference type="NCBI Taxonomy" id="51695"/>
    <lineage>
        <taxon>Eukaryota</taxon>
        <taxon>Viridiplantae</taxon>
        <taxon>Chlorophyta</taxon>
        <taxon>core chlorophytes</taxon>
        <taxon>Chlorophyceae</taxon>
        <taxon>CS clade</taxon>
        <taxon>Chlamydomonadales</taxon>
        <taxon>Chlamydomonadaceae</taxon>
        <taxon>Chlamydomonas</taxon>
    </lineage>
</organism>
<dbReference type="AlphaFoldDB" id="A0A835SA95"/>
<accession>A0A835SA95</accession>
<evidence type="ECO:0000313" key="2">
    <source>
        <dbReference type="Proteomes" id="UP000650467"/>
    </source>
</evidence>
<dbReference type="Proteomes" id="UP000650467">
    <property type="component" value="Unassembled WGS sequence"/>
</dbReference>
<protein>
    <submittedName>
        <fullName evidence="1">Uncharacterized protein</fullName>
    </submittedName>
</protein>
<comment type="caution">
    <text evidence="1">The sequence shown here is derived from an EMBL/GenBank/DDBJ whole genome shotgun (WGS) entry which is preliminary data.</text>
</comment>